<dbReference type="EMBL" id="MVHJ01000001">
    <property type="protein sequence ID" value="ORA07294.1"/>
    <property type="molecule type" value="Genomic_DNA"/>
</dbReference>
<evidence type="ECO:0000313" key="4">
    <source>
        <dbReference type="Proteomes" id="UP000192366"/>
    </source>
</evidence>
<dbReference type="STRING" id="564198.BST17_02225"/>
<proteinExistence type="inferred from homology"/>
<dbReference type="SUPFAM" id="SSF55961">
    <property type="entry name" value="Bet v1-like"/>
    <property type="match status" value="1"/>
</dbReference>
<sequence length="156" mass="17643">MTEVPAVRVQRIMPAVPEDVFDEWLDPESLREWMCPRPTRCVEVTVQPEVGGIFRFDVDDDGVSVLITGHFLVVDRPRLLKFTWVNSYWADPTAASVVAVTFEPLPDDRTLMSIDHTMLPPDEYQNFHSGWIKTADQLADLLSERRSGSTGGSVPR</sequence>
<dbReference type="CDD" id="cd07814">
    <property type="entry name" value="SRPBCC_CalC_Aha1-like"/>
    <property type="match status" value="1"/>
</dbReference>
<feature type="domain" description="Activator of Hsp90 ATPase homologue 1/2-like C-terminal" evidence="2">
    <location>
        <begin position="15"/>
        <end position="142"/>
    </location>
</feature>
<accession>A0A1W9Z4T1</accession>
<evidence type="ECO:0000256" key="1">
    <source>
        <dbReference type="ARBA" id="ARBA00006817"/>
    </source>
</evidence>
<organism evidence="3 4">
    <name type="scientific">Mycolicibacterium bacteremicum</name>
    <name type="common">Mycobacterium bacteremicum</name>
    <dbReference type="NCBI Taxonomy" id="564198"/>
    <lineage>
        <taxon>Bacteria</taxon>
        <taxon>Bacillati</taxon>
        <taxon>Actinomycetota</taxon>
        <taxon>Actinomycetes</taxon>
        <taxon>Mycobacteriales</taxon>
        <taxon>Mycobacteriaceae</taxon>
        <taxon>Mycolicibacterium</taxon>
    </lineage>
</organism>
<keyword evidence="4" id="KW-1185">Reference proteome</keyword>
<dbReference type="Proteomes" id="UP000192366">
    <property type="component" value="Unassembled WGS sequence"/>
</dbReference>
<dbReference type="InterPro" id="IPR023393">
    <property type="entry name" value="START-like_dom_sf"/>
</dbReference>
<comment type="similarity">
    <text evidence="1">Belongs to the AHA1 family.</text>
</comment>
<name>A0A1W9Z4T1_MYCBA</name>
<dbReference type="InterPro" id="IPR013538">
    <property type="entry name" value="ASHA1/2-like_C"/>
</dbReference>
<dbReference type="Pfam" id="PF08327">
    <property type="entry name" value="AHSA1"/>
    <property type="match status" value="1"/>
</dbReference>
<evidence type="ECO:0000259" key="2">
    <source>
        <dbReference type="Pfam" id="PF08327"/>
    </source>
</evidence>
<dbReference type="Gene3D" id="3.30.530.20">
    <property type="match status" value="1"/>
</dbReference>
<dbReference type="OrthoDB" id="9805228at2"/>
<reference evidence="3 4" key="1">
    <citation type="submission" date="2017-02" db="EMBL/GenBank/DDBJ databases">
        <title>The new phylogeny of genus Mycobacterium.</title>
        <authorList>
            <person name="Tortoli E."/>
            <person name="Trovato A."/>
            <person name="Cirillo D.M."/>
        </authorList>
    </citation>
    <scope>NUCLEOTIDE SEQUENCE [LARGE SCALE GENOMIC DNA]</scope>
    <source>
        <strain evidence="3 4">DSM 45578</strain>
    </source>
</reference>
<comment type="caution">
    <text evidence="3">The sequence shown here is derived from an EMBL/GenBank/DDBJ whole genome shotgun (WGS) entry which is preliminary data.</text>
</comment>
<evidence type="ECO:0000313" key="3">
    <source>
        <dbReference type="EMBL" id="ORA07294.1"/>
    </source>
</evidence>
<dbReference type="AlphaFoldDB" id="A0A1W9Z4T1"/>
<dbReference type="RefSeq" id="WP_083055141.1">
    <property type="nucleotide sequence ID" value="NZ_JACKVM010000014.1"/>
</dbReference>
<gene>
    <name evidence="3" type="ORF">BST17_02225</name>
</gene>
<protein>
    <submittedName>
        <fullName evidence="3">ATPase</fullName>
    </submittedName>
</protein>